<keyword evidence="1" id="KW-0812">Transmembrane</keyword>
<feature type="transmembrane region" description="Helical" evidence="1">
    <location>
        <begin position="61"/>
        <end position="82"/>
    </location>
</feature>
<keyword evidence="3" id="KW-1185">Reference proteome</keyword>
<dbReference type="EMBL" id="JAZHXJ010000049">
    <property type="protein sequence ID" value="KAL1878798.1"/>
    <property type="molecule type" value="Genomic_DNA"/>
</dbReference>
<evidence type="ECO:0000256" key="1">
    <source>
        <dbReference type="SAM" id="Phobius"/>
    </source>
</evidence>
<comment type="caution">
    <text evidence="2">The sequence shown here is derived from an EMBL/GenBank/DDBJ whole genome shotgun (WGS) entry which is preliminary data.</text>
</comment>
<name>A0ABR3XS09_9PEZI</name>
<evidence type="ECO:0000313" key="2">
    <source>
        <dbReference type="EMBL" id="KAL1878798.1"/>
    </source>
</evidence>
<gene>
    <name evidence="2" type="ORF">VTK73DRAFT_7555</name>
</gene>
<reference evidence="2 3" key="1">
    <citation type="journal article" date="2024" name="Commun. Biol.">
        <title>Comparative genomic analysis of thermophilic fungi reveals convergent evolutionary adaptations and gene losses.</title>
        <authorList>
            <person name="Steindorff A.S."/>
            <person name="Aguilar-Pontes M.V."/>
            <person name="Robinson A.J."/>
            <person name="Andreopoulos B."/>
            <person name="LaButti K."/>
            <person name="Kuo A."/>
            <person name="Mondo S."/>
            <person name="Riley R."/>
            <person name="Otillar R."/>
            <person name="Haridas S."/>
            <person name="Lipzen A."/>
            <person name="Grimwood J."/>
            <person name="Schmutz J."/>
            <person name="Clum A."/>
            <person name="Reid I.D."/>
            <person name="Moisan M.C."/>
            <person name="Butler G."/>
            <person name="Nguyen T.T.M."/>
            <person name="Dewar K."/>
            <person name="Conant G."/>
            <person name="Drula E."/>
            <person name="Henrissat B."/>
            <person name="Hansel C."/>
            <person name="Singer S."/>
            <person name="Hutchinson M.I."/>
            <person name="de Vries R.P."/>
            <person name="Natvig D.O."/>
            <person name="Powell A.J."/>
            <person name="Tsang A."/>
            <person name="Grigoriev I.V."/>
        </authorList>
    </citation>
    <scope>NUCLEOTIDE SEQUENCE [LARGE SCALE GENOMIC DNA]</scope>
    <source>
        <strain evidence="2 3">ATCC 24622</strain>
    </source>
</reference>
<proteinExistence type="predicted"/>
<keyword evidence="1" id="KW-0472">Membrane</keyword>
<accession>A0ABR3XS09</accession>
<evidence type="ECO:0000313" key="3">
    <source>
        <dbReference type="Proteomes" id="UP001586593"/>
    </source>
</evidence>
<keyword evidence="1" id="KW-1133">Transmembrane helix</keyword>
<dbReference type="Proteomes" id="UP001586593">
    <property type="component" value="Unassembled WGS sequence"/>
</dbReference>
<organism evidence="2 3">
    <name type="scientific">Phialemonium thermophilum</name>
    <dbReference type="NCBI Taxonomy" id="223376"/>
    <lineage>
        <taxon>Eukaryota</taxon>
        <taxon>Fungi</taxon>
        <taxon>Dikarya</taxon>
        <taxon>Ascomycota</taxon>
        <taxon>Pezizomycotina</taxon>
        <taxon>Sordariomycetes</taxon>
        <taxon>Sordariomycetidae</taxon>
        <taxon>Cephalothecales</taxon>
        <taxon>Cephalothecaceae</taxon>
        <taxon>Phialemonium</taxon>
    </lineage>
</organism>
<protein>
    <submittedName>
        <fullName evidence="2">Uncharacterized protein</fullName>
    </submittedName>
</protein>
<sequence length="87" mass="9677">MSPIIARAAIRAAGRRQFSMMRSLRNFARSFESHPFERLPVASESQAADWGRQARRVGGQALIYFPALTGLLGWPFAAKVLLDGHVH</sequence>